<accession>A0ACD5TTH6</accession>
<reference evidence="1" key="1">
    <citation type="submission" date="2021-05" db="EMBL/GenBank/DDBJ databases">
        <authorList>
            <person name="Scholz U."/>
            <person name="Mascher M."/>
            <person name="Fiebig A."/>
        </authorList>
    </citation>
    <scope>NUCLEOTIDE SEQUENCE [LARGE SCALE GENOMIC DNA]</scope>
</reference>
<keyword evidence="2" id="KW-1185">Reference proteome</keyword>
<sequence>MTTTNTCYSCLLLQMESSSSSHQEFPVPLPCLVVDHDGAGGEPCTTLLDISKGEYQYQTCANIDVLQNRQRWVTPQGWVLSWDPSTFSTFLWSPQTSEKIALPSLTTRRVHKDSACCLSDKPTSNTGFTVVVADQDDTVIWYCHVGGTAAAGSGWVRHEYHLGIYRIAVLSGSMPVDRMITWMAAYQGKFYFIKSGAELGVLEFSLKPVITSLAVPSVNRPTGTTDWAASCVELDGELYLVAAFLYSNTGYDTSVLGGGVYRLDFEARRWRTVQSIGDRAFVMGWKHFGGWCAATISGLRPNCVYWMGLGYNMNLLHVFGISGGTYEVHNPCKGIAGRYCNAVWMLPTDP</sequence>
<dbReference type="EnsemblPlants" id="AVESA.00010b.r2.1DG0125490.1">
    <property type="protein sequence ID" value="AVESA.00010b.r2.1DG0125490.1.CDS.1"/>
    <property type="gene ID" value="AVESA.00010b.r2.1DG0125490"/>
</dbReference>
<dbReference type="Proteomes" id="UP001732700">
    <property type="component" value="Chromosome 1D"/>
</dbReference>
<name>A0ACD5TTH6_AVESA</name>
<proteinExistence type="predicted"/>
<evidence type="ECO:0000313" key="1">
    <source>
        <dbReference type="EnsemblPlants" id="AVESA.00010b.r2.1DG0125490.1.CDS.1"/>
    </source>
</evidence>
<reference evidence="1" key="2">
    <citation type="submission" date="2025-09" db="UniProtKB">
        <authorList>
            <consortium name="EnsemblPlants"/>
        </authorList>
    </citation>
    <scope>IDENTIFICATION</scope>
</reference>
<protein>
    <submittedName>
        <fullName evidence="1">Uncharacterized protein</fullName>
    </submittedName>
</protein>
<organism evidence="1 2">
    <name type="scientific">Avena sativa</name>
    <name type="common">Oat</name>
    <dbReference type="NCBI Taxonomy" id="4498"/>
    <lineage>
        <taxon>Eukaryota</taxon>
        <taxon>Viridiplantae</taxon>
        <taxon>Streptophyta</taxon>
        <taxon>Embryophyta</taxon>
        <taxon>Tracheophyta</taxon>
        <taxon>Spermatophyta</taxon>
        <taxon>Magnoliopsida</taxon>
        <taxon>Liliopsida</taxon>
        <taxon>Poales</taxon>
        <taxon>Poaceae</taxon>
        <taxon>BOP clade</taxon>
        <taxon>Pooideae</taxon>
        <taxon>Poodae</taxon>
        <taxon>Poeae</taxon>
        <taxon>Poeae Chloroplast Group 1 (Aveneae type)</taxon>
        <taxon>Aveninae</taxon>
        <taxon>Avena</taxon>
    </lineage>
</organism>
<evidence type="ECO:0000313" key="2">
    <source>
        <dbReference type="Proteomes" id="UP001732700"/>
    </source>
</evidence>